<proteinExistence type="predicted"/>
<evidence type="ECO:0000256" key="1">
    <source>
        <dbReference type="SAM" id="MobiDB-lite"/>
    </source>
</evidence>
<dbReference type="EMBL" id="GL433836">
    <property type="protein sequence ID" value="EFN59463.1"/>
    <property type="molecule type" value="Genomic_DNA"/>
</dbReference>
<accession>E1Z553</accession>
<gene>
    <name evidence="2" type="ORF">CHLNCDRAFT_138050</name>
</gene>
<feature type="compositionally biased region" description="Low complexity" evidence="1">
    <location>
        <begin position="11"/>
        <end position="22"/>
    </location>
</feature>
<reference evidence="2 3" key="1">
    <citation type="journal article" date="2010" name="Plant Cell">
        <title>The Chlorella variabilis NC64A genome reveals adaptation to photosymbiosis, coevolution with viruses, and cryptic sex.</title>
        <authorList>
            <person name="Blanc G."/>
            <person name="Duncan G."/>
            <person name="Agarkova I."/>
            <person name="Borodovsky M."/>
            <person name="Gurnon J."/>
            <person name="Kuo A."/>
            <person name="Lindquist E."/>
            <person name="Lucas S."/>
            <person name="Pangilinan J."/>
            <person name="Polle J."/>
            <person name="Salamov A."/>
            <person name="Terry A."/>
            <person name="Yamada T."/>
            <person name="Dunigan D.D."/>
            <person name="Grigoriev I.V."/>
            <person name="Claverie J.M."/>
            <person name="Van Etten J.L."/>
        </authorList>
    </citation>
    <scope>NUCLEOTIDE SEQUENCE [LARGE SCALE GENOMIC DNA]</scope>
    <source>
        <strain evidence="2 3">NC64A</strain>
    </source>
</reference>
<dbReference type="GeneID" id="17358645"/>
<organism evidence="3">
    <name type="scientific">Chlorella variabilis</name>
    <name type="common">Green alga</name>
    <dbReference type="NCBI Taxonomy" id="554065"/>
    <lineage>
        <taxon>Eukaryota</taxon>
        <taxon>Viridiplantae</taxon>
        <taxon>Chlorophyta</taxon>
        <taxon>core chlorophytes</taxon>
        <taxon>Trebouxiophyceae</taxon>
        <taxon>Chlorellales</taxon>
        <taxon>Chlorellaceae</taxon>
        <taxon>Chlorella clade</taxon>
        <taxon>Chlorella</taxon>
    </lineage>
</organism>
<dbReference type="RefSeq" id="XP_005851565.1">
    <property type="nucleotide sequence ID" value="XM_005851503.1"/>
</dbReference>
<keyword evidence="3" id="KW-1185">Reference proteome</keyword>
<dbReference type="InParanoid" id="E1Z553"/>
<feature type="region of interest" description="Disordered" evidence="1">
    <location>
        <begin position="1"/>
        <end position="32"/>
    </location>
</feature>
<dbReference type="AlphaFoldDB" id="E1Z553"/>
<name>E1Z553_CHLVA</name>
<sequence length="222" mass="24682">MDADASPPRSPAHLSCAAAAAPSGPPQARPHVPAPVQNTRIIRALNVKGNQKCFSNPNYPCKAANPPYKYRIKLTSHPCVPGHTHAAHEVRSRGSLPMAQGGMAVQPLPYVNPYREKAFFLEGLRKVKWQVSARRQLLVFIAPLNVTLNVCKPPRTYCDYAGALGVYLPTVCYNHLCYGEWNLNPKNNDTLLITYPQWSATPNIKPDETWPQKVEFDITGYH</sequence>
<dbReference type="KEGG" id="cvr:CHLNCDRAFT_138050"/>
<evidence type="ECO:0000313" key="2">
    <source>
        <dbReference type="EMBL" id="EFN59463.1"/>
    </source>
</evidence>
<dbReference type="Proteomes" id="UP000008141">
    <property type="component" value="Unassembled WGS sequence"/>
</dbReference>
<evidence type="ECO:0000313" key="3">
    <source>
        <dbReference type="Proteomes" id="UP000008141"/>
    </source>
</evidence>
<protein>
    <submittedName>
        <fullName evidence="2">Expressed protein</fullName>
    </submittedName>
</protein>